<evidence type="ECO:0000313" key="3">
    <source>
        <dbReference type="Proteomes" id="UP001203880"/>
    </source>
</evidence>
<keyword evidence="3" id="KW-1185">Reference proteome</keyword>
<organism evidence="2 3">
    <name type="scientific">Ruegeria spongiae</name>
    <dbReference type="NCBI Taxonomy" id="2942209"/>
    <lineage>
        <taxon>Bacteria</taxon>
        <taxon>Pseudomonadati</taxon>
        <taxon>Pseudomonadota</taxon>
        <taxon>Alphaproteobacteria</taxon>
        <taxon>Rhodobacterales</taxon>
        <taxon>Roseobacteraceae</taxon>
        <taxon>Ruegeria</taxon>
    </lineage>
</organism>
<gene>
    <name evidence="2" type="ORF">M3P21_05420</name>
</gene>
<name>A0ABT0PZC4_9RHOB</name>
<sequence>MADGVEQELRALREEIARFNAHRFVQVQNSLGRLLLQALLRGMAVGLGTVIGASILVSVVVYVLSQIDFVPVIGDWAKEIAEEIKVPTGEAASDGTTSAPAND</sequence>
<dbReference type="Pfam" id="PF18910">
    <property type="entry name" value="DUF5665"/>
    <property type="match status" value="1"/>
</dbReference>
<proteinExistence type="predicted"/>
<dbReference type="Proteomes" id="UP001203880">
    <property type="component" value="Unassembled WGS sequence"/>
</dbReference>
<feature type="transmembrane region" description="Helical" evidence="1">
    <location>
        <begin position="43"/>
        <end position="64"/>
    </location>
</feature>
<keyword evidence="1" id="KW-0472">Membrane</keyword>
<dbReference type="RefSeq" id="WP_249707492.1">
    <property type="nucleotide sequence ID" value="NZ_JAMFMB010000004.1"/>
</dbReference>
<dbReference type="InterPro" id="IPR043723">
    <property type="entry name" value="DUF5665"/>
</dbReference>
<protein>
    <submittedName>
        <fullName evidence="2">DUF5665 domain-containing protein</fullName>
    </submittedName>
</protein>
<dbReference type="EMBL" id="JAMFMB010000004">
    <property type="protein sequence ID" value="MCL6282968.1"/>
    <property type="molecule type" value="Genomic_DNA"/>
</dbReference>
<evidence type="ECO:0000256" key="1">
    <source>
        <dbReference type="SAM" id="Phobius"/>
    </source>
</evidence>
<accession>A0ABT0PZC4</accession>
<evidence type="ECO:0000313" key="2">
    <source>
        <dbReference type="EMBL" id="MCL6282968.1"/>
    </source>
</evidence>
<keyword evidence="1" id="KW-1133">Transmembrane helix</keyword>
<comment type="caution">
    <text evidence="2">The sequence shown here is derived from an EMBL/GenBank/DDBJ whole genome shotgun (WGS) entry which is preliminary data.</text>
</comment>
<keyword evidence="1" id="KW-0812">Transmembrane</keyword>
<reference evidence="2" key="1">
    <citation type="submission" date="2022-05" db="EMBL/GenBank/DDBJ databases">
        <authorList>
            <person name="Park J.-S."/>
        </authorList>
    </citation>
    <scope>NUCLEOTIDE SEQUENCE</scope>
    <source>
        <strain evidence="2">2012CJ41-6</strain>
    </source>
</reference>